<keyword evidence="5" id="KW-1185">Reference proteome</keyword>
<organism evidence="2 5">
    <name type="scientific">Clostridium pasteurianum DSM 525 = ATCC 6013</name>
    <dbReference type="NCBI Taxonomy" id="1262449"/>
    <lineage>
        <taxon>Bacteria</taxon>
        <taxon>Bacillati</taxon>
        <taxon>Bacillota</taxon>
        <taxon>Clostridia</taxon>
        <taxon>Eubacteriales</taxon>
        <taxon>Clostridiaceae</taxon>
        <taxon>Clostridium</taxon>
    </lineage>
</organism>
<dbReference type="Proteomes" id="UP000030905">
    <property type="component" value="Chromosome"/>
</dbReference>
<dbReference type="GeneID" id="93074899"/>
<dbReference type="eggNOG" id="COG1988">
    <property type="taxonomic scope" value="Bacteria"/>
</dbReference>
<dbReference type="KEGG" id="cpat:CLPA_c27760"/>
<dbReference type="PANTHER" id="PTHR35531:SF1">
    <property type="entry name" value="INNER MEMBRANE PROTEIN YBCI-RELATED"/>
    <property type="match status" value="1"/>
</dbReference>
<dbReference type="Pfam" id="PF04307">
    <property type="entry name" value="YdjM"/>
    <property type="match status" value="1"/>
</dbReference>
<protein>
    <recommendedName>
        <fullName evidence="6">Membrane-bound metal-dependent hydrolase</fullName>
    </recommendedName>
</protein>
<reference evidence="2 5" key="1">
    <citation type="journal article" date="2015" name="Genome Announc.">
        <title>Complete Genome Sequence of the Nitrogen-Fixing and Solvent-Producing Clostridium pasteurianum DSM 525.</title>
        <authorList>
            <person name="Poehlein A."/>
            <person name="Grosse-Honebrink A."/>
            <person name="Zhang Y."/>
            <person name="Minton N.P."/>
            <person name="Daniel R."/>
        </authorList>
    </citation>
    <scope>NUCLEOTIDE SEQUENCE [LARGE SCALE GENOMIC DNA]</scope>
    <source>
        <strain evidence="2">DSM 525</strain>
        <strain evidence="5">DSM 525 / ATCC 6013</strain>
    </source>
</reference>
<dbReference type="PATRIC" id="fig|1262449.3.peg.1223"/>
<dbReference type="AlphaFoldDB" id="A0A0H3J9M8"/>
<dbReference type="RefSeq" id="WP_003442865.1">
    <property type="nucleotide sequence ID" value="NZ_ANZB01000003.1"/>
</dbReference>
<evidence type="ECO:0000313" key="2">
    <source>
        <dbReference type="EMBL" id="AJA52831.1"/>
    </source>
</evidence>
<evidence type="ECO:0000313" key="3">
    <source>
        <dbReference type="EMBL" id="KRU11161.1"/>
    </source>
</evidence>
<keyword evidence="1" id="KW-0812">Transmembrane</keyword>
<proteinExistence type="predicted"/>
<feature type="transmembrane region" description="Helical" evidence="1">
    <location>
        <begin position="63"/>
        <end position="80"/>
    </location>
</feature>
<dbReference type="InterPro" id="IPR007404">
    <property type="entry name" value="YdjM-like"/>
</dbReference>
<feature type="transmembrane region" description="Helical" evidence="1">
    <location>
        <begin position="177"/>
        <end position="194"/>
    </location>
</feature>
<dbReference type="KEGG" id="cpae:CPAST_c27760"/>
<accession>A0A0H3J9M8</accession>
<feature type="transmembrane region" description="Helical" evidence="1">
    <location>
        <begin position="131"/>
        <end position="157"/>
    </location>
</feature>
<dbReference type="EMBL" id="CP009268">
    <property type="protein sequence ID" value="AJA52831.1"/>
    <property type="molecule type" value="Genomic_DNA"/>
</dbReference>
<evidence type="ECO:0000313" key="5">
    <source>
        <dbReference type="Proteomes" id="UP000030905"/>
    </source>
</evidence>
<feature type="transmembrane region" description="Helical" evidence="1">
    <location>
        <begin position="86"/>
        <end position="119"/>
    </location>
</feature>
<keyword evidence="1" id="KW-0472">Membrane</keyword>
<gene>
    <name evidence="2" type="ORF">CLPA_c27760</name>
    <name evidence="3" type="ORF">CP6013_00408</name>
</gene>
<dbReference type="PANTHER" id="PTHR35531">
    <property type="entry name" value="INNER MEMBRANE PROTEIN YBCI-RELATED"/>
    <property type="match status" value="1"/>
</dbReference>
<reference evidence="3" key="2">
    <citation type="submission" date="2015-10" db="EMBL/GenBank/DDBJ databases">
        <title>Improved Draft Genome Sequence of Clostridium pasteurianum Strain ATCC 6013 (DSM 525) Using a Hybrid Next-Generation Sequencing Approach.</title>
        <authorList>
            <person name="Pyne M.E."/>
            <person name="Utturkar S.M."/>
            <person name="Brown S.D."/>
            <person name="Moo-Young M."/>
            <person name="Chung D.A."/>
            <person name="Chou P.C."/>
        </authorList>
    </citation>
    <scope>NUCLEOTIDE SEQUENCE</scope>
    <source>
        <strain evidence="3">ATCC 6013</strain>
    </source>
</reference>
<dbReference type="Proteomes" id="UP000028042">
    <property type="component" value="Unassembled WGS sequence"/>
</dbReference>
<name>A0A0H3J9M8_CLOPA</name>
<keyword evidence="1" id="KW-1133">Transmembrane helix</keyword>
<sequence>MTGKTHAVMGASVGIAISSKIPGELSIIAVIILIISSLLPDIDHPKSIFNKYILPVKNKMVKVSVYGGIGTILIVFNIFYRNIPELMVIGMVLIIVAFSSHRMGFTHSILGMIVFAFIVNYRALQYNNIYLVYYFIIGYSTHIIGDMCTNRGVPLFYPLKGKNIKFPFTFRVGSNNGKFIEDIIVIISILYIAYRFPMLLKLK</sequence>
<reference evidence="3 4" key="3">
    <citation type="journal article" name="Genome Announc.">
        <title>Improved Draft Genome Sequence of Clostridium pasteurianum Strain ATCC 6013 (DSM 525) Using a Hybrid Next-Generation Sequencing Approach.</title>
        <authorList>
            <person name="Pyne M.E."/>
            <person name="Utturkar S."/>
            <person name="Brown S.D."/>
            <person name="Moo-Young M."/>
            <person name="Chung D.A."/>
            <person name="Chou C.P."/>
        </authorList>
    </citation>
    <scope>NUCLEOTIDE SEQUENCE [LARGE SCALE GENOMIC DNA]</scope>
    <source>
        <strain evidence="3 4">ATCC 6013</strain>
    </source>
</reference>
<evidence type="ECO:0008006" key="6">
    <source>
        <dbReference type="Google" id="ProtNLM"/>
    </source>
</evidence>
<dbReference type="EMBL" id="JPGY02000001">
    <property type="protein sequence ID" value="KRU11161.1"/>
    <property type="molecule type" value="Genomic_DNA"/>
</dbReference>
<evidence type="ECO:0000256" key="1">
    <source>
        <dbReference type="SAM" id="Phobius"/>
    </source>
</evidence>
<evidence type="ECO:0000313" key="4">
    <source>
        <dbReference type="Proteomes" id="UP000028042"/>
    </source>
</evidence>